<keyword evidence="4" id="KW-0106">Calcium</keyword>
<feature type="domain" description="Archease" evidence="5">
    <location>
        <begin position="13"/>
        <end position="142"/>
    </location>
</feature>
<name>A0AAE3G9R1_9PSEU</name>
<sequence>MTADRPPRGHRGLPHTADIRIQAWAPTEQECLAEAVAALVDSFADTAGASAQRVVESDLTADSAEDALVAVLDEVIYLLDTEGVVPLDVAVDRGARGPRLRMAVTPVDALDVTGAVPKAVTLHGLRMARDERGWTGTATIDV</sequence>
<evidence type="ECO:0000313" key="7">
    <source>
        <dbReference type="Proteomes" id="UP001206128"/>
    </source>
</evidence>
<evidence type="ECO:0000256" key="4">
    <source>
        <dbReference type="ARBA" id="ARBA00022837"/>
    </source>
</evidence>
<dbReference type="EMBL" id="JAMTCK010000002">
    <property type="protein sequence ID" value="MCP2164261.1"/>
    <property type="molecule type" value="Genomic_DNA"/>
</dbReference>
<dbReference type="InterPro" id="IPR023572">
    <property type="entry name" value="Archease_dom"/>
</dbReference>
<gene>
    <name evidence="6" type="ORF">LX83_001101</name>
</gene>
<comment type="caution">
    <text evidence="6">The sequence shown here is derived from an EMBL/GenBank/DDBJ whole genome shotgun (WGS) entry which is preliminary data.</text>
</comment>
<evidence type="ECO:0000259" key="5">
    <source>
        <dbReference type="Pfam" id="PF01951"/>
    </source>
</evidence>
<comment type="similarity">
    <text evidence="1">Belongs to the archease family.</text>
</comment>
<dbReference type="SUPFAM" id="SSF69819">
    <property type="entry name" value="MTH1598-like"/>
    <property type="match status" value="1"/>
</dbReference>
<keyword evidence="3" id="KW-0479">Metal-binding</keyword>
<keyword evidence="7" id="KW-1185">Reference proteome</keyword>
<dbReference type="GO" id="GO:0046872">
    <property type="term" value="F:metal ion binding"/>
    <property type="evidence" value="ECO:0007669"/>
    <property type="project" value="UniProtKB-KW"/>
</dbReference>
<dbReference type="Proteomes" id="UP001206128">
    <property type="component" value="Unassembled WGS sequence"/>
</dbReference>
<dbReference type="RefSeq" id="WP_253767723.1">
    <property type="nucleotide sequence ID" value="NZ_JAMTCK010000002.1"/>
</dbReference>
<evidence type="ECO:0000256" key="1">
    <source>
        <dbReference type="ARBA" id="ARBA00007963"/>
    </source>
</evidence>
<evidence type="ECO:0000256" key="3">
    <source>
        <dbReference type="ARBA" id="ARBA00022723"/>
    </source>
</evidence>
<evidence type="ECO:0000256" key="2">
    <source>
        <dbReference type="ARBA" id="ARBA00022694"/>
    </source>
</evidence>
<proteinExistence type="inferred from homology"/>
<evidence type="ECO:0000313" key="6">
    <source>
        <dbReference type="EMBL" id="MCP2164261.1"/>
    </source>
</evidence>
<keyword evidence="2" id="KW-0819">tRNA processing</keyword>
<protein>
    <submittedName>
        <fullName evidence="6">SHS2 domain-containing protein</fullName>
    </submittedName>
</protein>
<reference evidence="6" key="1">
    <citation type="submission" date="2022-06" db="EMBL/GenBank/DDBJ databases">
        <title>Genomic Encyclopedia of Archaeal and Bacterial Type Strains, Phase II (KMG-II): from individual species to whole genera.</title>
        <authorList>
            <person name="Goeker M."/>
        </authorList>
    </citation>
    <scope>NUCLEOTIDE SEQUENCE</scope>
    <source>
        <strain evidence="6">DSM 43935</strain>
    </source>
</reference>
<dbReference type="InterPro" id="IPR036820">
    <property type="entry name" value="Archease_dom_sf"/>
</dbReference>
<accession>A0AAE3G9R1</accession>
<dbReference type="Pfam" id="PF01951">
    <property type="entry name" value="Archease"/>
    <property type="match status" value="1"/>
</dbReference>
<organism evidence="6 7">
    <name type="scientific">Goodfellowiella coeruleoviolacea</name>
    <dbReference type="NCBI Taxonomy" id="334858"/>
    <lineage>
        <taxon>Bacteria</taxon>
        <taxon>Bacillati</taxon>
        <taxon>Actinomycetota</taxon>
        <taxon>Actinomycetes</taxon>
        <taxon>Pseudonocardiales</taxon>
        <taxon>Pseudonocardiaceae</taxon>
        <taxon>Goodfellowiella</taxon>
    </lineage>
</organism>
<dbReference type="GO" id="GO:0008033">
    <property type="term" value="P:tRNA processing"/>
    <property type="evidence" value="ECO:0007669"/>
    <property type="project" value="UniProtKB-KW"/>
</dbReference>
<dbReference type="AlphaFoldDB" id="A0AAE3G9R1"/>
<dbReference type="Gene3D" id="3.55.10.10">
    <property type="entry name" value="Archease domain"/>
    <property type="match status" value="1"/>
</dbReference>